<evidence type="ECO:0000256" key="3">
    <source>
        <dbReference type="ARBA" id="ARBA00022452"/>
    </source>
</evidence>
<accession>A0ABV6QZD8</accession>
<sequence>MTHRTSKRAALLVSAASCVLASVAQAQTPAAQDPVATVDEVVVTGSRTAQRSRLETASPVDVLTDEQITQAAAVGGELGYALQVLAPSFNFPRQSNSGPADVVRAAQLRGLSPDQTLVLVNGRRRHTTAIVNLESKIGKGTTPVDFNAIPASAVGRIEILRDGAGAQYGSDAIAGVVNVRLNDSRVTGGRFSATYGAHVTDFEPFDDEITDGETLVLTGDYGWGLDGGGFFRFGGEHKTREETERGGPGVLPFFEDQTADNLALEGQSLFRAGDPEVEQLSGWFNTEVPLSERSSLYAFGTFDDREGRGTGFFRFPDSSGNIRDIYPDGYRPITVVDSTDVQLAGGWRTVAAGWDLDLGLNYGVSEYDFGLENSLNASLGAASPTSFDLGDYRTDLLAANLDVTRGFAVSGLASPVSVAAGLEVRRETFETGAGDPACYAAGPLTDRPANSQAAPGLRPEDTVDIDRDVWGAYVEVSADLTDRLFVDASAPFEDYSDFGDAVAGKLAARYALTDAVALRGSVSNSFRAPSLSQTGFQSAVSDRGAGGALVTVRTVPPGSAIGQALGAEPLQAEESLSFTGGVVFNLGTNLSLTIDAHRVDVDDRITLSRRVEGDDVATFIEAQTGIAGVTAVNLFTNAVDTRTEGVDVVASWRTDLAGGLLSLQGAYSWAETEIRSVDAPSAQFQSLGFGTDLIGLEERNTLEDAAPKSKVSLAADWTRGPLRLSSRITHYGETTRVFDFGGGFAPAQTYGAETQVDVEAEYDFGESYSVAVGANNLLDEYPDESSADIGYFGNFPYDVLSPIGFNGRYVYARVTARF</sequence>
<evidence type="ECO:0000256" key="2">
    <source>
        <dbReference type="ARBA" id="ARBA00022448"/>
    </source>
</evidence>
<evidence type="ECO:0000256" key="4">
    <source>
        <dbReference type="ARBA" id="ARBA00022692"/>
    </source>
</evidence>
<keyword evidence="13" id="KW-0675">Receptor</keyword>
<keyword evidence="6 8" id="KW-0472">Membrane</keyword>
<organism evidence="13 14">
    <name type="scientific">Brevundimonas balnearis</name>
    <dbReference type="NCBI Taxonomy" id="1572858"/>
    <lineage>
        <taxon>Bacteria</taxon>
        <taxon>Pseudomonadati</taxon>
        <taxon>Pseudomonadota</taxon>
        <taxon>Alphaproteobacteria</taxon>
        <taxon>Caulobacterales</taxon>
        <taxon>Caulobacteraceae</taxon>
        <taxon>Brevundimonas</taxon>
    </lineage>
</organism>
<feature type="domain" description="TonB-dependent receptor-like beta-barrel" evidence="11">
    <location>
        <begin position="293"/>
        <end position="777"/>
    </location>
</feature>
<dbReference type="Pfam" id="PF00593">
    <property type="entry name" value="TonB_dep_Rec_b-barrel"/>
    <property type="match status" value="1"/>
</dbReference>
<proteinExistence type="inferred from homology"/>
<evidence type="ECO:0000256" key="1">
    <source>
        <dbReference type="ARBA" id="ARBA00004571"/>
    </source>
</evidence>
<evidence type="ECO:0000256" key="9">
    <source>
        <dbReference type="RuleBase" id="RU003357"/>
    </source>
</evidence>
<evidence type="ECO:0000259" key="12">
    <source>
        <dbReference type="Pfam" id="PF07715"/>
    </source>
</evidence>
<evidence type="ECO:0000256" key="5">
    <source>
        <dbReference type="ARBA" id="ARBA00023077"/>
    </source>
</evidence>
<evidence type="ECO:0000256" key="6">
    <source>
        <dbReference type="ARBA" id="ARBA00023136"/>
    </source>
</evidence>
<keyword evidence="2 8" id="KW-0813">Transport</keyword>
<dbReference type="PANTHER" id="PTHR47234">
    <property type="match status" value="1"/>
</dbReference>
<keyword evidence="14" id="KW-1185">Reference proteome</keyword>
<protein>
    <submittedName>
        <fullName evidence="13">TonB-dependent receptor plug domain-containing protein</fullName>
    </submittedName>
</protein>
<dbReference type="InterPro" id="IPR039426">
    <property type="entry name" value="TonB-dep_rcpt-like"/>
</dbReference>
<dbReference type="Pfam" id="PF07715">
    <property type="entry name" value="Plug"/>
    <property type="match status" value="1"/>
</dbReference>
<reference evidence="13 14" key="1">
    <citation type="submission" date="2024-09" db="EMBL/GenBank/DDBJ databases">
        <authorList>
            <person name="Sun Q."/>
            <person name="Mori K."/>
        </authorList>
    </citation>
    <scope>NUCLEOTIDE SEQUENCE [LARGE SCALE GENOMIC DNA]</scope>
    <source>
        <strain evidence="13 14">NCAIM B.02621</strain>
    </source>
</reference>
<dbReference type="PROSITE" id="PS52016">
    <property type="entry name" value="TONB_DEPENDENT_REC_3"/>
    <property type="match status" value="1"/>
</dbReference>
<dbReference type="PANTHER" id="PTHR47234:SF3">
    <property type="entry name" value="SECRETIN_TONB SHORT N-TERMINAL DOMAIN-CONTAINING PROTEIN"/>
    <property type="match status" value="1"/>
</dbReference>
<evidence type="ECO:0000256" key="10">
    <source>
        <dbReference type="SAM" id="SignalP"/>
    </source>
</evidence>
<dbReference type="InterPro" id="IPR037066">
    <property type="entry name" value="Plug_dom_sf"/>
</dbReference>
<dbReference type="EMBL" id="JBHLSW010000003">
    <property type="protein sequence ID" value="MFC0632743.1"/>
    <property type="molecule type" value="Genomic_DNA"/>
</dbReference>
<comment type="similarity">
    <text evidence="8 9">Belongs to the TonB-dependent receptor family.</text>
</comment>
<evidence type="ECO:0000313" key="14">
    <source>
        <dbReference type="Proteomes" id="UP001589906"/>
    </source>
</evidence>
<keyword evidence="3 8" id="KW-1134">Transmembrane beta strand</keyword>
<evidence type="ECO:0000259" key="11">
    <source>
        <dbReference type="Pfam" id="PF00593"/>
    </source>
</evidence>
<name>A0ABV6QZD8_9CAUL</name>
<dbReference type="Proteomes" id="UP001589906">
    <property type="component" value="Unassembled WGS sequence"/>
</dbReference>
<keyword evidence="4 8" id="KW-0812">Transmembrane</keyword>
<dbReference type="Gene3D" id="2.170.130.10">
    <property type="entry name" value="TonB-dependent receptor, plug domain"/>
    <property type="match status" value="1"/>
</dbReference>
<evidence type="ECO:0000256" key="8">
    <source>
        <dbReference type="PROSITE-ProRule" id="PRU01360"/>
    </source>
</evidence>
<dbReference type="RefSeq" id="WP_376833967.1">
    <property type="nucleotide sequence ID" value="NZ_JBHLSW010000003.1"/>
</dbReference>
<comment type="subcellular location">
    <subcellularLocation>
        <location evidence="1 8">Cell outer membrane</location>
        <topology evidence="1 8">Multi-pass membrane protein</topology>
    </subcellularLocation>
</comment>
<feature type="signal peptide" evidence="10">
    <location>
        <begin position="1"/>
        <end position="26"/>
    </location>
</feature>
<keyword evidence="5 9" id="KW-0798">TonB box</keyword>
<dbReference type="CDD" id="cd01347">
    <property type="entry name" value="ligand_gated_channel"/>
    <property type="match status" value="1"/>
</dbReference>
<dbReference type="InterPro" id="IPR036942">
    <property type="entry name" value="Beta-barrel_TonB_sf"/>
</dbReference>
<feature type="chain" id="PRO_5045612486" evidence="10">
    <location>
        <begin position="27"/>
        <end position="818"/>
    </location>
</feature>
<dbReference type="InterPro" id="IPR000531">
    <property type="entry name" value="Beta-barrel_TonB"/>
</dbReference>
<keyword evidence="7 8" id="KW-0998">Cell outer membrane</keyword>
<evidence type="ECO:0000313" key="13">
    <source>
        <dbReference type="EMBL" id="MFC0632743.1"/>
    </source>
</evidence>
<comment type="caution">
    <text evidence="13">The sequence shown here is derived from an EMBL/GenBank/DDBJ whole genome shotgun (WGS) entry which is preliminary data.</text>
</comment>
<keyword evidence="10" id="KW-0732">Signal</keyword>
<dbReference type="SUPFAM" id="SSF56935">
    <property type="entry name" value="Porins"/>
    <property type="match status" value="1"/>
</dbReference>
<gene>
    <name evidence="13" type="ORF">ACFFGE_02470</name>
</gene>
<evidence type="ECO:0000256" key="7">
    <source>
        <dbReference type="ARBA" id="ARBA00023237"/>
    </source>
</evidence>
<dbReference type="InterPro" id="IPR012910">
    <property type="entry name" value="Plug_dom"/>
</dbReference>
<dbReference type="Gene3D" id="2.40.170.20">
    <property type="entry name" value="TonB-dependent receptor, beta-barrel domain"/>
    <property type="match status" value="1"/>
</dbReference>
<feature type="domain" description="TonB-dependent receptor plug" evidence="12">
    <location>
        <begin position="54"/>
        <end position="176"/>
    </location>
</feature>